<evidence type="ECO:0000256" key="5">
    <source>
        <dbReference type="ARBA" id="ARBA00023157"/>
    </source>
</evidence>
<feature type="domain" description="Disulphide bond isomerase DsbC/G N-terminal" evidence="8">
    <location>
        <begin position="19"/>
        <end position="83"/>
    </location>
</feature>
<dbReference type="PROSITE" id="PS00194">
    <property type="entry name" value="THIOREDOXIN_1"/>
    <property type="match status" value="1"/>
</dbReference>
<dbReference type="EMBL" id="CP016895">
    <property type="protein sequence ID" value="AOA59788.1"/>
    <property type="molecule type" value="Genomic_DNA"/>
</dbReference>
<dbReference type="InterPro" id="IPR036249">
    <property type="entry name" value="Thioredoxin-like_sf"/>
</dbReference>
<dbReference type="PANTHER" id="PTHR35272">
    <property type="entry name" value="THIOL:DISULFIDE INTERCHANGE PROTEIN DSBC-RELATED"/>
    <property type="match status" value="1"/>
</dbReference>
<feature type="domain" description="Thioredoxin-like fold" evidence="9">
    <location>
        <begin position="118"/>
        <end position="236"/>
    </location>
</feature>
<dbReference type="OrthoDB" id="5298214at2"/>
<dbReference type="InterPro" id="IPR009094">
    <property type="entry name" value="DiS-bond_isomerase_DsbC/G_N_sf"/>
</dbReference>
<feature type="signal peptide" evidence="7">
    <location>
        <begin position="1"/>
        <end position="20"/>
    </location>
</feature>
<evidence type="ECO:0000313" key="11">
    <source>
        <dbReference type="Proteomes" id="UP000093391"/>
    </source>
</evidence>
<evidence type="ECO:0000256" key="4">
    <source>
        <dbReference type="ARBA" id="ARBA00022764"/>
    </source>
</evidence>
<evidence type="ECO:0000256" key="6">
    <source>
        <dbReference type="ARBA" id="ARBA00023284"/>
    </source>
</evidence>
<dbReference type="SUPFAM" id="SSF54423">
    <property type="entry name" value="DsbC/DsbG N-terminal domain-like"/>
    <property type="match status" value="1"/>
</dbReference>
<dbReference type="InterPro" id="IPR051470">
    <property type="entry name" value="Thiol:disulfide_interchange"/>
</dbReference>
<evidence type="ECO:0000256" key="1">
    <source>
        <dbReference type="ARBA" id="ARBA00004418"/>
    </source>
</evidence>
<evidence type="ECO:0000259" key="9">
    <source>
        <dbReference type="Pfam" id="PF13098"/>
    </source>
</evidence>
<proteinExistence type="inferred from homology"/>
<dbReference type="AlphaFoldDB" id="A0A1B2M3M4"/>
<reference evidence="10 11" key="1">
    <citation type="submission" date="2016-08" db="EMBL/GenBank/DDBJ databases">
        <authorList>
            <person name="Seilhamer J.J."/>
        </authorList>
    </citation>
    <scope>NUCLEOTIDE SEQUENCE [LARGE SCALE GENOMIC DNA]</scope>
    <source>
        <strain evidence="10 11">BRTC-1</strain>
    </source>
</reference>
<accession>A0A1B2M3M4</accession>
<dbReference type="Pfam" id="PF13098">
    <property type="entry name" value="Thioredoxin_2"/>
    <property type="match status" value="1"/>
</dbReference>
<evidence type="ECO:0000256" key="3">
    <source>
        <dbReference type="ARBA" id="ARBA00022729"/>
    </source>
</evidence>
<sequence>MVAKGVFASLLLASSMMLHADVDSVQHKLTQNYPNVKITDLKTTPVKGLYSGILDQQVIYLDEEAQHILVGSMIRLQDQRNLSKDLVASTRAGSNTQMSAVKIDVKSLDLSDALKTVRGNGRHQLIVFSDPNCPYCKTLDNNLSQLKDVTIYTFLYPIKHQSVIPSQQVWCSPNRQYAWQQLIAKGVIPTASADCPNPVARNLALGKRLAIQGTPAIIFADGHVVMGAYSATEIQNIWQQLGL</sequence>
<dbReference type="Proteomes" id="UP000093391">
    <property type="component" value="Chromosome"/>
</dbReference>
<dbReference type="RefSeq" id="WP_067558885.1">
    <property type="nucleotide sequence ID" value="NZ_CP016895.1"/>
</dbReference>
<dbReference type="InterPro" id="IPR012336">
    <property type="entry name" value="Thioredoxin-like_fold"/>
</dbReference>
<dbReference type="SUPFAM" id="SSF52833">
    <property type="entry name" value="Thioredoxin-like"/>
    <property type="match status" value="1"/>
</dbReference>
<evidence type="ECO:0000313" key="10">
    <source>
        <dbReference type="EMBL" id="AOA59788.1"/>
    </source>
</evidence>
<feature type="chain" id="PRO_5010007448" description="Thiol:disulfide interchange protein" evidence="7">
    <location>
        <begin position="21"/>
        <end position="243"/>
    </location>
</feature>
<dbReference type="Gene3D" id="3.10.450.70">
    <property type="entry name" value="Disulphide bond isomerase, DsbC/G, N-terminal"/>
    <property type="match status" value="1"/>
</dbReference>
<protein>
    <recommendedName>
        <fullName evidence="7">Thiol:disulfide interchange protein</fullName>
    </recommendedName>
</protein>
<comment type="subcellular location">
    <subcellularLocation>
        <location evidence="1 7">Periplasm</location>
    </subcellularLocation>
</comment>
<dbReference type="Pfam" id="PF10411">
    <property type="entry name" value="DsbC_N"/>
    <property type="match status" value="1"/>
</dbReference>
<evidence type="ECO:0000256" key="2">
    <source>
        <dbReference type="ARBA" id="ARBA00009813"/>
    </source>
</evidence>
<dbReference type="CDD" id="cd03020">
    <property type="entry name" value="DsbA_DsbC_DsbG"/>
    <property type="match status" value="1"/>
</dbReference>
<evidence type="ECO:0000256" key="7">
    <source>
        <dbReference type="RuleBase" id="RU364038"/>
    </source>
</evidence>
<gene>
    <name evidence="10" type="ORF">BFG52_16475</name>
</gene>
<comment type="function">
    <text evidence="7">Required for disulfide bond formation in some periplasmic proteins. Acts by transferring its disulfide bond to other proteins and is reduced in the process.</text>
</comment>
<name>A0A1B2M3M4_9GAMM</name>
<keyword evidence="5" id="KW-1015">Disulfide bond</keyword>
<keyword evidence="3 7" id="KW-0732">Signal</keyword>
<dbReference type="GO" id="GO:0042597">
    <property type="term" value="C:periplasmic space"/>
    <property type="evidence" value="ECO:0007669"/>
    <property type="project" value="UniProtKB-SubCell"/>
</dbReference>
<dbReference type="Gene3D" id="3.40.30.10">
    <property type="entry name" value="Glutaredoxin"/>
    <property type="match status" value="1"/>
</dbReference>
<keyword evidence="11" id="KW-1185">Reference proteome</keyword>
<comment type="similarity">
    <text evidence="2 7">Belongs to the thioredoxin family. DsbC subfamily.</text>
</comment>
<dbReference type="STRING" id="1789224.BFG52_16475"/>
<evidence type="ECO:0000259" key="8">
    <source>
        <dbReference type="Pfam" id="PF10411"/>
    </source>
</evidence>
<keyword evidence="4 7" id="KW-0574">Periplasm</keyword>
<dbReference type="PANTHER" id="PTHR35272:SF3">
    <property type="entry name" value="THIOL:DISULFIDE INTERCHANGE PROTEIN DSBC"/>
    <property type="match status" value="1"/>
</dbReference>
<organism evidence="10 11">
    <name type="scientific">Acinetobacter larvae</name>
    <dbReference type="NCBI Taxonomy" id="1789224"/>
    <lineage>
        <taxon>Bacteria</taxon>
        <taxon>Pseudomonadati</taxon>
        <taxon>Pseudomonadota</taxon>
        <taxon>Gammaproteobacteria</taxon>
        <taxon>Moraxellales</taxon>
        <taxon>Moraxellaceae</taxon>
        <taxon>Acinetobacter</taxon>
    </lineage>
</organism>
<dbReference type="KEGG" id="ala:BFG52_16475"/>
<dbReference type="InterPro" id="IPR017937">
    <property type="entry name" value="Thioredoxin_CS"/>
</dbReference>
<dbReference type="InterPro" id="IPR018950">
    <property type="entry name" value="DiS-bond_isomerase_DsbC/G_N"/>
</dbReference>
<keyword evidence="6 7" id="KW-0676">Redox-active center</keyword>
<dbReference type="InterPro" id="IPR033954">
    <property type="entry name" value="DiS-bond_Isoase_DsbC/G"/>
</dbReference>